<feature type="domain" description="Transposase IS4 N-terminal" evidence="3">
    <location>
        <begin position="7"/>
        <end position="51"/>
    </location>
</feature>
<dbReference type="InterPro" id="IPR024473">
    <property type="entry name" value="Transposases_IS4_N"/>
</dbReference>
<feature type="compositionally biased region" description="Low complexity" evidence="1">
    <location>
        <begin position="241"/>
        <end position="256"/>
    </location>
</feature>
<organism evidence="4 5">
    <name type="scientific">Streptomyces cyaneochromogenes</name>
    <dbReference type="NCBI Taxonomy" id="2496836"/>
    <lineage>
        <taxon>Bacteria</taxon>
        <taxon>Bacillati</taxon>
        <taxon>Actinomycetota</taxon>
        <taxon>Actinomycetes</taxon>
        <taxon>Kitasatosporales</taxon>
        <taxon>Streptomycetaceae</taxon>
        <taxon>Streptomyces</taxon>
    </lineage>
</organism>
<dbReference type="KEGG" id="scya:EJ357_24630"/>
<dbReference type="OrthoDB" id="4320406at2"/>
<evidence type="ECO:0000256" key="1">
    <source>
        <dbReference type="SAM" id="MobiDB-lite"/>
    </source>
</evidence>
<keyword evidence="2" id="KW-0812">Transmembrane</keyword>
<keyword evidence="5" id="KW-1185">Reference proteome</keyword>
<accession>A0A3Q9EUT7</accession>
<evidence type="ECO:0000259" key="3">
    <source>
        <dbReference type="Pfam" id="PF13006"/>
    </source>
</evidence>
<keyword evidence="2" id="KW-1133">Transmembrane helix</keyword>
<gene>
    <name evidence="4" type="ORF">EJ357_24630</name>
</gene>
<dbReference type="EMBL" id="CP034539">
    <property type="protein sequence ID" value="AZQ36257.1"/>
    <property type="molecule type" value="Genomic_DNA"/>
</dbReference>
<protein>
    <recommendedName>
        <fullName evidence="3">Transposase IS4 N-terminal domain-containing protein</fullName>
    </recommendedName>
</protein>
<sequence length="269" mass="29000">MRAYGKGLLTWVYPPELVDRAVAAFGRKEHRRRLLPARVMVYFVLGPALFVVGAVSGGDAAFGRGQGPQSVAGLRGLFAEEAPGPISCRVRRRPVDDTSARIPAQPPKHSPGNDPLHPVVPRFLTDCCLPSGRRPGSPRHREVASGLDDLVRSERAKHHKGNSAHHNEEPTRALSLGSDGACVAVWPLTWVDALRSGRGEGLLAPLVTEVVRSEGHAMGTTGERWTTMEARPRCPRRGTWARGARPASRAGAHGRSGVVGVRADRHAFT</sequence>
<evidence type="ECO:0000313" key="5">
    <source>
        <dbReference type="Proteomes" id="UP000280298"/>
    </source>
</evidence>
<keyword evidence="2" id="KW-0472">Membrane</keyword>
<feature type="transmembrane region" description="Helical" evidence="2">
    <location>
        <begin position="35"/>
        <end position="55"/>
    </location>
</feature>
<feature type="region of interest" description="Disordered" evidence="1">
    <location>
        <begin position="230"/>
        <end position="257"/>
    </location>
</feature>
<reference evidence="4 5" key="1">
    <citation type="journal article" date="2019" name="Int. J. Syst. Evol. Microbiol.">
        <title>Streptomyces cyaneochromogenes sp. nov., a blue pigment-producing actinomycete from manganese-contaminated soil.</title>
        <authorList>
            <person name="Tang X."/>
            <person name="Zhao J."/>
            <person name="Li K."/>
            <person name="Chen Z."/>
            <person name="Sun Y."/>
            <person name="Gao J."/>
        </authorList>
    </citation>
    <scope>NUCLEOTIDE SEQUENCE [LARGE SCALE GENOMIC DNA]</scope>
    <source>
        <strain evidence="4 5">MK-45</strain>
    </source>
</reference>
<proteinExistence type="predicted"/>
<feature type="region of interest" description="Disordered" evidence="1">
    <location>
        <begin position="93"/>
        <end position="116"/>
    </location>
</feature>
<evidence type="ECO:0000256" key="2">
    <source>
        <dbReference type="SAM" id="Phobius"/>
    </source>
</evidence>
<name>A0A3Q9EUT7_9ACTN</name>
<dbReference type="Pfam" id="PF13006">
    <property type="entry name" value="Nterm_IS4"/>
    <property type="match status" value="1"/>
</dbReference>
<dbReference type="Proteomes" id="UP000280298">
    <property type="component" value="Chromosome"/>
</dbReference>
<evidence type="ECO:0000313" key="4">
    <source>
        <dbReference type="EMBL" id="AZQ36257.1"/>
    </source>
</evidence>
<dbReference type="AlphaFoldDB" id="A0A3Q9EUT7"/>